<dbReference type="eggNOG" id="COG3210">
    <property type="taxonomic scope" value="Bacteria"/>
</dbReference>
<dbReference type="InterPro" id="IPR013320">
    <property type="entry name" value="ConA-like_dom_sf"/>
</dbReference>
<evidence type="ECO:0000256" key="3">
    <source>
        <dbReference type="SAM" id="MobiDB-lite"/>
    </source>
</evidence>
<organism evidence="6 7">
    <name type="scientific">Moorena producens 3L</name>
    <dbReference type="NCBI Taxonomy" id="489825"/>
    <lineage>
        <taxon>Bacteria</taxon>
        <taxon>Bacillati</taxon>
        <taxon>Cyanobacteriota</taxon>
        <taxon>Cyanophyceae</taxon>
        <taxon>Coleofasciculales</taxon>
        <taxon>Coleofasciculaceae</taxon>
        <taxon>Moorena</taxon>
    </lineage>
</organism>
<dbReference type="HOGENOM" id="CLU_001325_1_0_3"/>
<dbReference type="Pfam" id="PF05860">
    <property type="entry name" value="TPS"/>
    <property type="match status" value="1"/>
</dbReference>
<dbReference type="Gene3D" id="2.160.20.10">
    <property type="entry name" value="Single-stranded right-handed beta-helix, Pectin lyase-like"/>
    <property type="match status" value="4"/>
</dbReference>
<feature type="domain" description="LamG-like jellyroll fold" evidence="4">
    <location>
        <begin position="1316"/>
        <end position="1453"/>
    </location>
</feature>
<dbReference type="SUPFAM" id="SSF49899">
    <property type="entry name" value="Concanavalin A-like lectins/glucanases"/>
    <property type="match status" value="1"/>
</dbReference>
<accession>F4XSP5</accession>
<dbReference type="InterPro" id="IPR012334">
    <property type="entry name" value="Pectin_lyas_fold"/>
</dbReference>
<proteinExistence type="predicted"/>
<keyword evidence="7" id="KW-1185">Reference proteome</keyword>
<dbReference type="InterPro" id="IPR008638">
    <property type="entry name" value="FhaB/CdiA-like_TPS"/>
</dbReference>
<feature type="domain" description="Filamentous haemagglutinin FhaB/tRNA nuclease CdiA-like TPS" evidence="5">
    <location>
        <begin position="47"/>
        <end position="158"/>
    </location>
</feature>
<dbReference type="SUPFAM" id="SSF51126">
    <property type="entry name" value="Pectin lyase-like"/>
    <property type="match status" value="6"/>
</dbReference>
<evidence type="ECO:0000313" key="7">
    <source>
        <dbReference type="Proteomes" id="UP000003959"/>
    </source>
</evidence>
<keyword evidence="2" id="KW-1015">Disulfide bond</keyword>
<gene>
    <name evidence="6" type="ORF">LYNGBM3L_19240</name>
</gene>
<dbReference type="EMBL" id="GL890924">
    <property type="protein sequence ID" value="EGJ32370.1"/>
    <property type="molecule type" value="Genomic_DNA"/>
</dbReference>
<dbReference type="OrthoDB" id="436571at2"/>
<evidence type="ECO:0000313" key="6">
    <source>
        <dbReference type="EMBL" id="EGJ32370.1"/>
    </source>
</evidence>
<dbReference type="RefSeq" id="WP_008184919.1">
    <property type="nucleotide sequence ID" value="NZ_GL890924.1"/>
</dbReference>
<feature type="compositionally biased region" description="Polar residues" evidence="3">
    <location>
        <begin position="1780"/>
        <end position="1797"/>
    </location>
</feature>
<evidence type="ECO:0000256" key="1">
    <source>
        <dbReference type="ARBA" id="ARBA00022729"/>
    </source>
</evidence>
<dbReference type="InterPro" id="IPR006558">
    <property type="entry name" value="LamG-like"/>
</dbReference>
<protein>
    <submittedName>
        <fullName evidence="6">Hemagglutination activity domain protein</fullName>
    </submittedName>
</protein>
<name>F4XSP5_9CYAN</name>
<keyword evidence="1" id="KW-0732">Signal</keyword>
<dbReference type="SMART" id="SM00560">
    <property type="entry name" value="LamGL"/>
    <property type="match status" value="1"/>
</dbReference>
<dbReference type="SMART" id="SM00912">
    <property type="entry name" value="Haemagg_act"/>
    <property type="match status" value="1"/>
</dbReference>
<evidence type="ECO:0000259" key="4">
    <source>
        <dbReference type="SMART" id="SM00560"/>
    </source>
</evidence>
<reference evidence="7" key="1">
    <citation type="journal article" date="2011" name="Proc. Natl. Acad. Sci. U.S.A.">
        <title>Genomic insights into the physiology and ecology of the marine filamentous cyanobacterium Lyngbya majuscula.</title>
        <authorList>
            <person name="Jones A.C."/>
            <person name="Monroe E.A."/>
            <person name="Podell S."/>
            <person name="Hess W.R."/>
            <person name="Klages S."/>
            <person name="Esquenazi E."/>
            <person name="Niessen S."/>
            <person name="Hoover H."/>
            <person name="Rothmann M."/>
            <person name="Lasken R.S."/>
            <person name="Yates J.R.III."/>
            <person name="Reinhardt R."/>
            <person name="Kube M."/>
            <person name="Burkart M.D."/>
            <person name="Allen E.E."/>
            <person name="Dorrestein P.C."/>
            <person name="Gerwick W.H."/>
            <person name="Gerwick L."/>
        </authorList>
    </citation>
    <scope>NUCLEOTIDE SEQUENCE [LARGE SCALE GENOMIC DNA]</scope>
    <source>
        <strain evidence="7">3L</strain>
    </source>
</reference>
<dbReference type="eggNOG" id="COG3391">
    <property type="taxonomic scope" value="Bacteria"/>
</dbReference>
<evidence type="ECO:0000259" key="5">
    <source>
        <dbReference type="SMART" id="SM00912"/>
    </source>
</evidence>
<dbReference type="NCBIfam" id="TIGR01901">
    <property type="entry name" value="adhes_NPXG"/>
    <property type="match status" value="1"/>
</dbReference>
<feature type="region of interest" description="Disordered" evidence="3">
    <location>
        <begin position="1766"/>
        <end position="1827"/>
    </location>
</feature>
<dbReference type="Proteomes" id="UP000003959">
    <property type="component" value="Unassembled WGS sequence"/>
</dbReference>
<feature type="region of interest" description="Disordered" evidence="3">
    <location>
        <begin position="918"/>
        <end position="942"/>
    </location>
</feature>
<evidence type="ECO:0000256" key="2">
    <source>
        <dbReference type="ARBA" id="ARBA00023157"/>
    </source>
</evidence>
<dbReference type="Gene3D" id="2.60.120.200">
    <property type="match status" value="1"/>
</dbReference>
<dbReference type="InterPro" id="IPR011050">
    <property type="entry name" value="Pectin_lyase_fold/virulence"/>
</dbReference>
<dbReference type="Pfam" id="PF13385">
    <property type="entry name" value="Laminin_G_3"/>
    <property type="match status" value="1"/>
</dbReference>
<sequence>MGAAKPVITLTAGWARAMAIALGGVTLTMSGNYALADIVPDGTLGSEGSVVIPNTTVRGEIGDVIEGGAKRGSNLFHSFKEFNVGELQRVYFANPSGIENILSRVTGSNISNILGTLGVDGSANLFLLNPNGIVFGHNARLDVAGSFFASTANSLVFADGQEFSATSPEAPPLLTINITPGLQYGKYDPRTRIQNAGNLAVGQDLTLAAGNLDLQGQLEAGRDLTLFGEDTVSIRDSIAQPFIANAGGLLLIQGNQSINIAAHNHTDSGLFAGADLRLRSHNPVAGDAHYTAGGSFSIEQLDGLPGNLLSPHDPIILANGDVSLGNYTGASLHILAGGSVTVGDLEINSTDTADNAISPNNSNPFLASLANVTLSDQAGTSIVIDGSSQPTLDIRAGIDWSLLGGFPGNSDTGNLGSNFGTAATSADITIGDISIQAPNGLVFLTNQYQPNGSNPSNKLEIGTLRTDDDFGGFVGNSGDVIIDYRGGIEISDRINTSSATGNAGQIKLITFDDITLDNSDIITSTSNAGQAGDITIETGSFTARRGARIRTNSNSQADAGDITITASGAVSIDGRNGTEANNNGTELVSRLDNGGIGKSGDITIKGDSVSVTESAVLDARLRGEGSAGNINIEARQVIFEGAPRAKNSRGNENEASSEATVNVERGATGQGGTITIKTESLSILDGARLSADLNGKGTGGNIEIEASDSVTVSGRTGNRFSRIRSNVGEFVRQDAVGNGGNITIRTGSLSLTQSGQIQANTNGTGDAGQITIVADDTVTLEGQATRGRNAGIFNNIERNATGNSGGISITTGSLFINQNGSLESRIRARDEGERNGGDITITAKDQVILDKNINSIRTEVEADAIGNAGDISIDAKSVTIKNGARVVADTLGKGDAGEITIKARNTVTIDGIASNGNISSGLRSRVGPDRESSNQSKAEGEGGAITIEGKSVFVTNGGQVSTEINDIGNAGNISIIAEDQVIFDGAARNEDGDTFSSIIFSRVRPEAEGDGGNVFIEAGSVSFTNGAVVISNTRGQGKGGDVEIIARDRVLVDGFSELIGANTNSGIVSDVLSDGKKDGGQIKITVEEGSLAITGGARLASGTAGEGNGGDVIIKVRDQVLIDGVGMNDKPSRILTGVGPRTIEGNGGSIIIESNSIEVTDGARLGAGTSGNGKGGNINLTGSNTVTVDNAVIQTRVEEGATGNGGDINITTSSLSLINGGRVEAGTFGVSQAALTSESYQNIVQRDQPVAYWRLDETTSITAVDSSGNGFNGTYRNGVTQGVPGISGTAGEFDGNNDAVDVGIIAPGSELDISNKAFTVEAWVKPDELKEQSYVGIHPSNNRNDGDGDSLYFRVTSNGSVRFGDFPDDLETPGNIIEPNTWYHIVATYDQDSNTNTIFVDGREVISNNQGAFESQNPRVLIGNWTRGNGGFNQPFNGVIDEVAVYDEALSRESITSHFLLGQLNLGVSPESLPDRAADAGTITVNATDQITISGVSPTNSDLASGLVSSSSGNFSGVAGEISIETDSLKVADRGEINVSSQTAQAGTITINTNSLKVEDGGIITVSSQTGQAGDITINSDSLKVEDEGIITLTSETGQAGDITINSDSLKVEDEGIITVTSNKGVAGDLRINANSLLLNNGKLFAETANNNNQVSGGNITLNVSDLIQLKNESLISAQALEANGGNITIDNNPFLIAFPPTGDNGSDIIANAPMGQGGNIRINAFSIFGDIEERKAIPGNGTNDIDASGQTDGVVTINTIDDFLEREPNSLPTDPAQPQFDQRCQPSNSTGSSLINTGRGGIPPRPGQISSNSNWEDIRRPTPRGRYRSRTALVKPPVQPPTTPKPKRIIEAQGIMIDAEGNIFLTAYPTTVTPDGFRQVSRSCYLR</sequence>